<dbReference type="AlphaFoldDB" id="A0A9N7YVW9"/>
<name>A0A9N7YVW9_PLEPL</name>
<feature type="region of interest" description="Disordered" evidence="1">
    <location>
        <begin position="110"/>
        <end position="147"/>
    </location>
</feature>
<gene>
    <name evidence="2" type="ORF">PLEPLA_LOCUS29618</name>
</gene>
<reference evidence="2" key="1">
    <citation type="submission" date="2020-03" db="EMBL/GenBank/DDBJ databases">
        <authorList>
            <person name="Weist P."/>
        </authorList>
    </citation>
    <scope>NUCLEOTIDE SEQUENCE</scope>
</reference>
<organism evidence="2 3">
    <name type="scientific">Pleuronectes platessa</name>
    <name type="common">European plaice</name>
    <dbReference type="NCBI Taxonomy" id="8262"/>
    <lineage>
        <taxon>Eukaryota</taxon>
        <taxon>Metazoa</taxon>
        <taxon>Chordata</taxon>
        <taxon>Craniata</taxon>
        <taxon>Vertebrata</taxon>
        <taxon>Euteleostomi</taxon>
        <taxon>Actinopterygii</taxon>
        <taxon>Neopterygii</taxon>
        <taxon>Teleostei</taxon>
        <taxon>Neoteleostei</taxon>
        <taxon>Acanthomorphata</taxon>
        <taxon>Carangaria</taxon>
        <taxon>Pleuronectiformes</taxon>
        <taxon>Pleuronectoidei</taxon>
        <taxon>Pleuronectidae</taxon>
        <taxon>Pleuronectes</taxon>
    </lineage>
</organism>
<accession>A0A9N7YVW9</accession>
<dbReference type="Proteomes" id="UP001153269">
    <property type="component" value="Unassembled WGS sequence"/>
</dbReference>
<comment type="caution">
    <text evidence="2">The sequence shown here is derived from an EMBL/GenBank/DDBJ whole genome shotgun (WGS) entry which is preliminary data.</text>
</comment>
<dbReference type="EMBL" id="CADEAL010002735">
    <property type="protein sequence ID" value="CAB1441894.1"/>
    <property type="molecule type" value="Genomic_DNA"/>
</dbReference>
<keyword evidence="3" id="KW-1185">Reference proteome</keyword>
<evidence type="ECO:0000313" key="3">
    <source>
        <dbReference type="Proteomes" id="UP001153269"/>
    </source>
</evidence>
<evidence type="ECO:0000256" key="1">
    <source>
        <dbReference type="SAM" id="MobiDB-lite"/>
    </source>
</evidence>
<evidence type="ECO:0000313" key="2">
    <source>
        <dbReference type="EMBL" id="CAB1441894.1"/>
    </source>
</evidence>
<protein>
    <submittedName>
        <fullName evidence="2">Uncharacterized protein</fullName>
    </submittedName>
</protein>
<proteinExistence type="predicted"/>
<sequence>MIITTIANCGGDECGGFFSRCVNAAGKRTFGSFLLLCADACEQIHVEKVRLSLKRAAAFTTILLNTCRVWVNFDTMHTFTHQDESLMTKSNQNQNINSRFLSKPSLIPQVPAGPSRSPQVPAVPSRSHCVPAGPSKSQQVPAGHLRSDKTDKLSLKKKLHAFTSGIDDLPSHPRCFMFFSTTEQCDPSSSLGIQFPAETPLEVVFLVWEAADRCLDSARACAAVSAG</sequence>